<dbReference type="GO" id="GO:0030153">
    <property type="term" value="P:bacteriocin immunity"/>
    <property type="evidence" value="ECO:0007669"/>
    <property type="project" value="InterPro"/>
</dbReference>
<reference evidence="1 2" key="1">
    <citation type="journal article" date="2015" name="Genome Announc.">
        <title>Expanding the biotechnology potential of lactobacilli through comparative genomics of 213 strains and associated genera.</title>
        <authorList>
            <person name="Sun Z."/>
            <person name="Harris H.M."/>
            <person name="McCann A."/>
            <person name="Guo C."/>
            <person name="Argimon S."/>
            <person name="Zhang W."/>
            <person name="Yang X."/>
            <person name="Jeffery I.B."/>
            <person name="Cooney J.C."/>
            <person name="Kagawa T.F."/>
            <person name="Liu W."/>
            <person name="Song Y."/>
            <person name="Salvetti E."/>
            <person name="Wrobel A."/>
            <person name="Rasinkangas P."/>
            <person name="Parkhill J."/>
            <person name="Rea M.C."/>
            <person name="O'Sullivan O."/>
            <person name="Ritari J."/>
            <person name="Douillard F.P."/>
            <person name="Paul Ross R."/>
            <person name="Yang R."/>
            <person name="Briner A.E."/>
            <person name="Felis G.E."/>
            <person name="de Vos W.M."/>
            <person name="Barrangou R."/>
            <person name="Klaenhammer T.R."/>
            <person name="Caufield P.W."/>
            <person name="Cui Y."/>
            <person name="Zhang H."/>
            <person name="O'Toole P.W."/>
        </authorList>
    </citation>
    <scope>NUCLEOTIDE SEQUENCE [LARGE SCALE GENOMIC DNA]</scope>
    <source>
        <strain evidence="1 2">DSM 18001</strain>
    </source>
</reference>
<dbReference type="Pfam" id="PF08951">
    <property type="entry name" value="EntA_Immun"/>
    <property type="match status" value="1"/>
</dbReference>
<evidence type="ECO:0000313" key="1">
    <source>
        <dbReference type="EMBL" id="KRN94204.1"/>
    </source>
</evidence>
<dbReference type="PATRIC" id="fig|331679.3.peg.1656"/>
<protein>
    <recommendedName>
        <fullName evidence="3">Bacteriocin immunity protein</fullName>
    </recommendedName>
</protein>
<keyword evidence="2" id="KW-1185">Reference proteome</keyword>
<dbReference type="RefSeq" id="WP_057802628.1">
    <property type="nucleotide sequence ID" value="NZ_JQBX01000007.1"/>
</dbReference>
<dbReference type="InterPro" id="IPR015046">
    <property type="entry name" value="LciA_Immunity-like"/>
</dbReference>
<dbReference type="CDD" id="cd21059">
    <property type="entry name" value="LciA-like"/>
    <property type="match status" value="1"/>
</dbReference>
<evidence type="ECO:0008006" key="3">
    <source>
        <dbReference type="Google" id="ProtNLM"/>
    </source>
</evidence>
<dbReference type="Proteomes" id="UP000051859">
    <property type="component" value="Unassembled WGS sequence"/>
</dbReference>
<dbReference type="AlphaFoldDB" id="A0A0R2L3X0"/>
<evidence type="ECO:0000313" key="2">
    <source>
        <dbReference type="Proteomes" id="UP000051859"/>
    </source>
</evidence>
<dbReference type="STRING" id="331679.IV81_GL001620"/>
<organism evidence="1 2">
    <name type="scientific">Pediococcus stilesii</name>
    <dbReference type="NCBI Taxonomy" id="331679"/>
    <lineage>
        <taxon>Bacteria</taxon>
        <taxon>Bacillati</taxon>
        <taxon>Bacillota</taxon>
        <taxon>Bacilli</taxon>
        <taxon>Lactobacillales</taxon>
        <taxon>Lactobacillaceae</taxon>
        <taxon>Pediococcus</taxon>
    </lineage>
</organism>
<sequence>MSIKQYHEREQQLLQTINTILTKNISADERAILKNAQEELMRSVYFPSVTGELQGALTPLAVGGHLSKDVADLYTLLLNPQLMNHHLGEGIIMSWGNLFK</sequence>
<dbReference type="EMBL" id="JQBX01000007">
    <property type="protein sequence ID" value="KRN94204.1"/>
    <property type="molecule type" value="Genomic_DNA"/>
</dbReference>
<gene>
    <name evidence="1" type="ORF">IV81_GL001620</name>
</gene>
<proteinExistence type="predicted"/>
<comment type="caution">
    <text evidence="1">The sequence shown here is derived from an EMBL/GenBank/DDBJ whole genome shotgun (WGS) entry which is preliminary data.</text>
</comment>
<accession>A0A0R2L3X0</accession>
<name>A0A0R2L3X0_9LACO</name>